<keyword evidence="2" id="KW-0812">Transmembrane</keyword>
<evidence type="ECO:0000313" key="4">
    <source>
        <dbReference type="Proteomes" id="UP001056708"/>
    </source>
</evidence>
<dbReference type="RefSeq" id="WP_252664981.1">
    <property type="nucleotide sequence ID" value="NZ_CP098611.1"/>
</dbReference>
<accession>A0ABY5AU96</accession>
<feature type="region of interest" description="Disordered" evidence="1">
    <location>
        <begin position="134"/>
        <end position="161"/>
    </location>
</feature>
<name>A0ABY5AU96_9CYAN</name>
<proteinExistence type="predicted"/>
<evidence type="ECO:0000256" key="1">
    <source>
        <dbReference type="SAM" id="MobiDB-lite"/>
    </source>
</evidence>
<keyword evidence="2" id="KW-1133">Transmembrane helix</keyword>
<feature type="compositionally biased region" description="Pro residues" evidence="1">
    <location>
        <begin position="202"/>
        <end position="218"/>
    </location>
</feature>
<sequence>MKDPFVRSPRGVDPADNIVQQARQGSIAAIVQVLNDNLTDLGVRTRAVFAEGWLQLLCESPQAQSLDVDEVVERIQTLLESISPRSIRRVNVNCRVAREEQLLWLDEIRRDPENQLLWSKSISIRRPNLLKRALSHQRQPAGPRKVALPRRLQPSQPRNQDRDRQLLMGSLILILLLLLGGVWLYRTWMAASPPDSTDLPADDPPTPAETSPAPPPQVDPFAQAVTLAEQASFAGQTAESRAEWLDLAAKWQRAADLMAQVPPEDSRYQTARDRTQLYRQNSQVAQQRAEGVEQPDD</sequence>
<reference evidence="3" key="1">
    <citation type="submission" date="2022-06" db="EMBL/GenBank/DDBJ databases">
        <title>Genome sequence of Phormidium yuhuli AB48 isolated from an industrial photobioreactor environment.</title>
        <authorList>
            <person name="Qiu Y."/>
            <person name="Noonan A.J.C."/>
            <person name="Dofher K."/>
            <person name="Koch M."/>
            <person name="Kieft B."/>
            <person name="Lin X."/>
            <person name="Ziels R.M."/>
            <person name="Hallam S.J."/>
        </authorList>
    </citation>
    <scope>NUCLEOTIDE SEQUENCE</scope>
    <source>
        <strain evidence="3">AB48</strain>
    </source>
</reference>
<feature type="transmembrane region" description="Helical" evidence="2">
    <location>
        <begin position="166"/>
        <end position="185"/>
    </location>
</feature>
<organism evidence="3 4">
    <name type="scientific">Phormidium yuhuli AB48</name>
    <dbReference type="NCBI Taxonomy" id="2940671"/>
    <lineage>
        <taxon>Bacteria</taxon>
        <taxon>Bacillati</taxon>
        <taxon>Cyanobacteriota</taxon>
        <taxon>Cyanophyceae</taxon>
        <taxon>Oscillatoriophycideae</taxon>
        <taxon>Oscillatoriales</taxon>
        <taxon>Oscillatoriaceae</taxon>
        <taxon>Phormidium</taxon>
        <taxon>Phormidium yuhuli</taxon>
    </lineage>
</organism>
<evidence type="ECO:0000313" key="3">
    <source>
        <dbReference type="EMBL" id="USR92804.1"/>
    </source>
</evidence>
<dbReference type="Proteomes" id="UP001056708">
    <property type="component" value="Chromosome"/>
</dbReference>
<evidence type="ECO:0000256" key="2">
    <source>
        <dbReference type="SAM" id="Phobius"/>
    </source>
</evidence>
<keyword evidence="4" id="KW-1185">Reference proteome</keyword>
<protein>
    <submittedName>
        <fullName evidence="3">Uncharacterized protein</fullName>
    </submittedName>
</protein>
<feature type="region of interest" description="Disordered" evidence="1">
    <location>
        <begin position="194"/>
        <end position="219"/>
    </location>
</feature>
<dbReference type="EMBL" id="CP098611">
    <property type="protein sequence ID" value="USR92804.1"/>
    <property type="molecule type" value="Genomic_DNA"/>
</dbReference>
<gene>
    <name evidence="3" type="ORF">NEA10_08860</name>
</gene>
<keyword evidence="2" id="KW-0472">Membrane</keyword>